<dbReference type="STRING" id="418985.A0A1V9X2H1"/>
<keyword evidence="2" id="KW-1015">Disulfide bond</keyword>
<dbReference type="GO" id="GO:0005615">
    <property type="term" value="C:extracellular space"/>
    <property type="evidence" value="ECO:0007669"/>
    <property type="project" value="UniProtKB-ARBA"/>
</dbReference>
<organism evidence="5 6">
    <name type="scientific">Tropilaelaps mercedesae</name>
    <dbReference type="NCBI Taxonomy" id="418985"/>
    <lineage>
        <taxon>Eukaryota</taxon>
        <taxon>Metazoa</taxon>
        <taxon>Ecdysozoa</taxon>
        <taxon>Arthropoda</taxon>
        <taxon>Chelicerata</taxon>
        <taxon>Arachnida</taxon>
        <taxon>Acari</taxon>
        <taxon>Parasitiformes</taxon>
        <taxon>Mesostigmata</taxon>
        <taxon>Gamasina</taxon>
        <taxon>Dermanyssoidea</taxon>
        <taxon>Laelapidae</taxon>
        <taxon>Tropilaelaps</taxon>
    </lineage>
</organism>
<dbReference type="Proteomes" id="UP000192247">
    <property type="component" value="Unassembled WGS sequence"/>
</dbReference>
<evidence type="ECO:0000256" key="3">
    <source>
        <dbReference type="ARBA" id="ARBA00023180"/>
    </source>
</evidence>
<evidence type="ECO:0000313" key="5">
    <source>
        <dbReference type="EMBL" id="OQR67591.1"/>
    </source>
</evidence>
<dbReference type="GO" id="GO:0045087">
    <property type="term" value="P:innate immune response"/>
    <property type="evidence" value="ECO:0007669"/>
    <property type="project" value="TreeGrafter"/>
</dbReference>
<dbReference type="AlphaFoldDB" id="A0A1V9X2H1"/>
<dbReference type="PANTHER" id="PTHR23199:SF12">
    <property type="entry name" value="NEUROTROPHIN 1-RELATED"/>
    <property type="match status" value="1"/>
</dbReference>
<comment type="caution">
    <text evidence="5">The sequence shown here is derived from an EMBL/GenBank/DDBJ whole genome shotgun (WGS) entry which is preliminary data.</text>
</comment>
<dbReference type="Pfam" id="PF16077">
    <property type="entry name" value="Spaetzle"/>
    <property type="match status" value="1"/>
</dbReference>
<dbReference type="GO" id="GO:0005121">
    <property type="term" value="F:Toll binding"/>
    <property type="evidence" value="ECO:0007669"/>
    <property type="project" value="TreeGrafter"/>
</dbReference>
<dbReference type="InterPro" id="IPR032104">
    <property type="entry name" value="Spaetzle"/>
</dbReference>
<gene>
    <name evidence="5" type="ORF">BIW11_13431</name>
</gene>
<keyword evidence="3" id="KW-0325">Glycoprotein</keyword>
<dbReference type="InParanoid" id="A0A1V9X2H1"/>
<keyword evidence="1" id="KW-0732">Signal</keyword>
<reference evidence="5 6" key="1">
    <citation type="journal article" date="2017" name="Gigascience">
        <title>Draft genome of the honey bee ectoparasitic mite, Tropilaelaps mercedesae, is shaped by the parasitic life history.</title>
        <authorList>
            <person name="Dong X."/>
            <person name="Armstrong S.D."/>
            <person name="Xia D."/>
            <person name="Makepeace B.L."/>
            <person name="Darby A.C."/>
            <person name="Kadowaki T."/>
        </authorList>
    </citation>
    <scope>NUCLEOTIDE SEQUENCE [LARGE SCALE GENOMIC DNA]</scope>
    <source>
        <strain evidence="5">Wuxi-XJTLU</strain>
    </source>
</reference>
<evidence type="ECO:0000313" key="6">
    <source>
        <dbReference type="Proteomes" id="UP000192247"/>
    </source>
</evidence>
<dbReference type="SUPFAM" id="SSF57501">
    <property type="entry name" value="Cystine-knot cytokines"/>
    <property type="match status" value="1"/>
</dbReference>
<evidence type="ECO:0000256" key="2">
    <source>
        <dbReference type="ARBA" id="ARBA00023157"/>
    </source>
</evidence>
<feature type="domain" description="Spaetzle" evidence="4">
    <location>
        <begin position="45"/>
        <end position="134"/>
    </location>
</feature>
<proteinExistence type="predicted"/>
<dbReference type="InterPro" id="IPR029034">
    <property type="entry name" value="Cystine-knot_cytokine"/>
</dbReference>
<dbReference type="OrthoDB" id="6359065at2759"/>
<dbReference type="InterPro" id="IPR052444">
    <property type="entry name" value="Spz/Toll_ligand-like"/>
</dbReference>
<sequence>MATRALIHQVTKYLKWPLEKLFRDLRGLHSLTLTDLGSGSLVSDSITKIIRPGWARNPNGKWLVVINTPIYIKRQCFLHFRTDDTSCAYVAPRFHSSCQQRYNVQSLLVMDPSNHYKGPFLSHFLFSSSCVCLVPDLKLIVQAQCQAVSYFKGL</sequence>
<keyword evidence="6" id="KW-1185">Reference proteome</keyword>
<dbReference type="GO" id="GO:0008083">
    <property type="term" value="F:growth factor activity"/>
    <property type="evidence" value="ECO:0007669"/>
    <property type="project" value="TreeGrafter"/>
</dbReference>
<dbReference type="PANTHER" id="PTHR23199">
    <property type="entry name" value="NEUROTROPHIN 1-RELATED"/>
    <property type="match status" value="1"/>
</dbReference>
<accession>A0A1V9X2H1</accession>
<protein>
    <recommendedName>
        <fullName evidence="4">Spaetzle domain-containing protein</fullName>
    </recommendedName>
</protein>
<name>A0A1V9X2H1_9ACAR</name>
<dbReference type="Gene3D" id="2.10.90.10">
    <property type="entry name" value="Cystine-knot cytokines"/>
    <property type="match status" value="1"/>
</dbReference>
<evidence type="ECO:0000256" key="1">
    <source>
        <dbReference type="ARBA" id="ARBA00022729"/>
    </source>
</evidence>
<dbReference type="GO" id="GO:0021556">
    <property type="term" value="P:central nervous system formation"/>
    <property type="evidence" value="ECO:0007669"/>
    <property type="project" value="TreeGrafter"/>
</dbReference>
<dbReference type="EMBL" id="MNPL01028251">
    <property type="protein sequence ID" value="OQR67591.1"/>
    <property type="molecule type" value="Genomic_DNA"/>
</dbReference>
<evidence type="ECO:0000259" key="4">
    <source>
        <dbReference type="Pfam" id="PF16077"/>
    </source>
</evidence>